<dbReference type="Gene3D" id="3.90.550.10">
    <property type="entry name" value="Spore Coat Polysaccharide Biosynthesis Protein SpsA, Chain A"/>
    <property type="match status" value="1"/>
</dbReference>
<name>K9U609_CHRTP</name>
<dbReference type="GO" id="GO:0032259">
    <property type="term" value="P:methylation"/>
    <property type="evidence" value="ECO:0007669"/>
    <property type="project" value="UniProtKB-KW"/>
</dbReference>
<dbReference type="HOGENOM" id="CLU_054735_0_0_3"/>
<proteinExistence type="predicted"/>
<dbReference type="KEGG" id="cthe:Chro_4682"/>
<dbReference type="Proteomes" id="UP000010384">
    <property type="component" value="Chromosome"/>
</dbReference>
<dbReference type="PATRIC" id="fig|251229.3.peg.5468"/>
<evidence type="ECO:0000313" key="2">
    <source>
        <dbReference type="Proteomes" id="UP000010384"/>
    </source>
</evidence>
<accession>K9U609</accession>
<dbReference type="AlphaFoldDB" id="K9U609"/>
<keyword evidence="1" id="KW-0489">Methyltransferase</keyword>
<dbReference type="STRING" id="251229.Chro_4682"/>
<dbReference type="eggNOG" id="COG1216">
    <property type="taxonomic scope" value="Bacteria"/>
</dbReference>
<dbReference type="RefSeq" id="WP_015156608.1">
    <property type="nucleotide sequence ID" value="NC_019695.1"/>
</dbReference>
<dbReference type="OrthoDB" id="5180856at2"/>
<dbReference type="InterPro" id="IPR029044">
    <property type="entry name" value="Nucleotide-diphossugar_trans"/>
</dbReference>
<reference evidence="1 2" key="1">
    <citation type="submission" date="2012-06" db="EMBL/GenBank/DDBJ databases">
        <title>Finished chromosome of genome of Chroococcidiopsis thermalis PCC 7203.</title>
        <authorList>
            <consortium name="US DOE Joint Genome Institute"/>
            <person name="Gugger M."/>
            <person name="Coursin T."/>
            <person name="Rippka R."/>
            <person name="Tandeau De Marsac N."/>
            <person name="Huntemann M."/>
            <person name="Wei C.-L."/>
            <person name="Han J."/>
            <person name="Detter J.C."/>
            <person name="Han C."/>
            <person name="Tapia R."/>
            <person name="Davenport K."/>
            <person name="Daligault H."/>
            <person name="Erkkila T."/>
            <person name="Gu W."/>
            <person name="Munk A.C.C."/>
            <person name="Teshima H."/>
            <person name="Xu Y."/>
            <person name="Chain P."/>
            <person name="Chen A."/>
            <person name="Krypides N."/>
            <person name="Mavromatis K."/>
            <person name="Markowitz V."/>
            <person name="Szeto E."/>
            <person name="Ivanova N."/>
            <person name="Mikhailova N."/>
            <person name="Ovchinnikova G."/>
            <person name="Pagani I."/>
            <person name="Pati A."/>
            <person name="Goodwin L."/>
            <person name="Peters L."/>
            <person name="Pitluck S."/>
            <person name="Woyke T."/>
            <person name="Kerfeld C."/>
        </authorList>
    </citation>
    <scope>NUCLEOTIDE SEQUENCE [LARGE SCALE GENOMIC DNA]</scope>
    <source>
        <strain evidence="1 2">PCC 7203</strain>
    </source>
</reference>
<dbReference type="SUPFAM" id="SSF53448">
    <property type="entry name" value="Nucleotide-diphospho-sugar transferases"/>
    <property type="match status" value="1"/>
</dbReference>
<sequence>MTSWQLKTPVAFIIFNRPDTTAKVFEAIREAKPSKLFVIADGPRADKPGEAEKCAATRAIIEQVDWKCEVIKNYSDVNLGCGIRPATGITWVFEQVEEAIFLEDDCLPHPSFFTFCEQMLNRYKDDERIMMISGTNFLEEWKFNIQDYHFSYYGGIWGWASWKRAWKYYDHEIKLWGRKEIRDRICDVLSSDKQFKARAKIFWITYQNSSCLNAWDYQWSFARLAQSGLSVVPARNLISNIGFGENSTHTKSKNSKIAELKLLDLKYPIKMNDFTAVDRNYDRKFFKKVIENNLLAKLKKKFNIL</sequence>
<protein>
    <submittedName>
        <fullName evidence="1">Methyltransferase FkbM</fullName>
    </submittedName>
</protein>
<dbReference type="InParanoid" id="K9U609"/>
<dbReference type="GO" id="GO:0008168">
    <property type="term" value="F:methyltransferase activity"/>
    <property type="evidence" value="ECO:0007669"/>
    <property type="project" value="UniProtKB-KW"/>
</dbReference>
<keyword evidence="1" id="KW-0808">Transferase</keyword>
<evidence type="ECO:0000313" key="1">
    <source>
        <dbReference type="EMBL" id="AFY90068.1"/>
    </source>
</evidence>
<dbReference type="EMBL" id="CP003597">
    <property type="protein sequence ID" value="AFY90068.1"/>
    <property type="molecule type" value="Genomic_DNA"/>
</dbReference>
<keyword evidence="2" id="KW-1185">Reference proteome</keyword>
<gene>
    <name evidence="1" type="ORF">Chro_4682</name>
</gene>
<organism evidence="1 2">
    <name type="scientific">Chroococcidiopsis thermalis (strain PCC 7203)</name>
    <dbReference type="NCBI Taxonomy" id="251229"/>
    <lineage>
        <taxon>Bacteria</taxon>
        <taxon>Bacillati</taxon>
        <taxon>Cyanobacteriota</taxon>
        <taxon>Cyanophyceae</taxon>
        <taxon>Chroococcidiopsidales</taxon>
        <taxon>Chroococcidiopsidaceae</taxon>
        <taxon>Chroococcidiopsis</taxon>
    </lineage>
</organism>